<dbReference type="EMBL" id="CM001220">
    <property type="protein sequence ID" value="AES86999.1"/>
    <property type="molecule type" value="Genomic_DNA"/>
</dbReference>
<evidence type="ECO:0000256" key="4">
    <source>
        <dbReference type="ARBA" id="ARBA00022692"/>
    </source>
</evidence>
<dbReference type="Proteomes" id="UP000002051">
    <property type="component" value="Chromosome 4"/>
</dbReference>
<proteinExistence type="predicted"/>
<dbReference type="InterPro" id="IPR001611">
    <property type="entry name" value="Leu-rich_rpt"/>
</dbReference>
<comment type="subcellular location">
    <subcellularLocation>
        <location evidence="1">Membrane</location>
        <topology evidence="1">Single-pass type I membrane protein</topology>
    </subcellularLocation>
</comment>
<dbReference type="InterPro" id="IPR032675">
    <property type="entry name" value="LRR_dom_sf"/>
</dbReference>
<dbReference type="HOGENOM" id="CLU_000288_18_11_1"/>
<keyword evidence="7 11" id="KW-1133">Transmembrane helix</keyword>
<dbReference type="eggNOG" id="KOG0619">
    <property type="taxonomic scope" value="Eukaryota"/>
</dbReference>
<evidence type="ECO:0000313" key="13">
    <source>
        <dbReference type="EnsemblPlants" id="AES86999"/>
    </source>
</evidence>
<keyword evidence="3" id="KW-0433">Leucine-rich repeat</keyword>
<dbReference type="EnsemblPlants" id="AES86999">
    <property type="protein sequence ID" value="AES86999"/>
    <property type="gene ID" value="MTR_4g018930"/>
</dbReference>
<protein>
    <submittedName>
        <fullName evidence="12">Transmembrane protein, putative</fullName>
    </submittedName>
</protein>
<keyword evidence="2" id="KW-0597">Phosphoprotein</keyword>
<evidence type="ECO:0000256" key="7">
    <source>
        <dbReference type="ARBA" id="ARBA00022989"/>
    </source>
</evidence>
<dbReference type="InterPro" id="IPR046956">
    <property type="entry name" value="RLP23-like"/>
</dbReference>
<evidence type="ECO:0000256" key="8">
    <source>
        <dbReference type="ARBA" id="ARBA00023136"/>
    </source>
</evidence>
<organism evidence="12 14">
    <name type="scientific">Medicago truncatula</name>
    <name type="common">Barrel medic</name>
    <name type="synonym">Medicago tribuloides</name>
    <dbReference type="NCBI Taxonomy" id="3880"/>
    <lineage>
        <taxon>Eukaryota</taxon>
        <taxon>Viridiplantae</taxon>
        <taxon>Streptophyta</taxon>
        <taxon>Embryophyta</taxon>
        <taxon>Tracheophyta</taxon>
        <taxon>Spermatophyta</taxon>
        <taxon>Magnoliopsida</taxon>
        <taxon>eudicotyledons</taxon>
        <taxon>Gunneridae</taxon>
        <taxon>Pentapetalae</taxon>
        <taxon>rosids</taxon>
        <taxon>fabids</taxon>
        <taxon>Fabales</taxon>
        <taxon>Fabaceae</taxon>
        <taxon>Papilionoideae</taxon>
        <taxon>50 kb inversion clade</taxon>
        <taxon>NPAAA clade</taxon>
        <taxon>Hologalegina</taxon>
        <taxon>IRL clade</taxon>
        <taxon>Trifolieae</taxon>
        <taxon>Medicago</taxon>
    </lineage>
</organism>
<dbReference type="PaxDb" id="3880-AES86999"/>
<dbReference type="FunFam" id="3.80.10.10:FF:000722">
    <property type="entry name" value="Leucine-rich repeat receptor-like protein kinase"/>
    <property type="match status" value="1"/>
</dbReference>
<feature type="transmembrane region" description="Helical" evidence="11">
    <location>
        <begin position="179"/>
        <end position="200"/>
    </location>
</feature>
<keyword evidence="8 11" id="KW-0472">Membrane</keyword>
<reference evidence="13" key="3">
    <citation type="submission" date="2015-04" db="UniProtKB">
        <authorList>
            <consortium name="EnsemblPlants"/>
        </authorList>
    </citation>
    <scope>IDENTIFICATION</scope>
    <source>
        <strain evidence="13">cv. Jemalong A17</strain>
    </source>
</reference>
<gene>
    <name evidence="12" type="ordered locus">MTR_4g018930</name>
</gene>
<evidence type="ECO:0000313" key="12">
    <source>
        <dbReference type="EMBL" id="AES86999.1"/>
    </source>
</evidence>
<keyword evidence="5" id="KW-0732">Signal</keyword>
<dbReference type="PANTHER" id="PTHR48063:SF96">
    <property type="entry name" value="LEUCINE-RICH REPEAT-CONTAINING N-TERMINAL PLANT-TYPE DOMAIN-CONTAINING PROTEIN"/>
    <property type="match status" value="1"/>
</dbReference>
<dbReference type="AlphaFoldDB" id="G7JR86"/>
<dbReference type="Pfam" id="PF00560">
    <property type="entry name" value="LRR_1"/>
    <property type="match status" value="3"/>
</dbReference>
<dbReference type="GO" id="GO:0016020">
    <property type="term" value="C:membrane"/>
    <property type="evidence" value="ECO:0007669"/>
    <property type="project" value="UniProtKB-SubCell"/>
</dbReference>
<reference evidence="12 14" key="1">
    <citation type="journal article" date="2011" name="Nature">
        <title>The Medicago genome provides insight into the evolution of rhizobial symbioses.</title>
        <authorList>
            <person name="Young N.D."/>
            <person name="Debelle F."/>
            <person name="Oldroyd G.E."/>
            <person name="Geurts R."/>
            <person name="Cannon S.B."/>
            <person name="Udvardi M.K."/>
            <person name="Benedito V.A."/>
            <person name="Mayer K.F."/>
            <person name="Gouzy J."/>
            <person name="Schoof H."/>
            <person name="Van de Peer Y."/>
            <person name="Proost S."/>
            <person name="Cook D.R."/>
            <person name="Meyers B.C."/>
            <person name="Spannagl M."/>
            <person name="Cheung F."/>
            <person name="De Mita S."/>
            <person name="Krishnakumar V."/>
            <person name="Gundlach H."/>
            <person name="Zhou S."/>
            <person name="Mudge J."/>
            <person name="Bharti A.K."/>
            <person name="Murray J.D."/>
            <person name="Naoumkina M.A."/>
            <person name="Rosen B."/>
            <person name="Silverstein K.A."/>
            <person name="Tang H."/>
            <person name="Rombauts S."/>
            <person name="Zhao P.X."/>
            <person name="Zhou P."/>
            <person name="Barbe V."/>
            <person name="Bardou P."/>
            <person name="Bechner M."/>
            <person name="Bellec A."/>
            <person name="Berger A."/>
            <person name="Berges H."/>
            <person name="Bidwell S."/>
            <person name="Bisseling T."/>
            <person name="Choisne N."/>
            <person name="Couloux A."/>
            <person name="Denny R."/>
            <person name="Deshpande S."/>
            <person name="Dai X."/>
            <person name="Doyle J.J."/>
            <person name="Dudez A.M."/>
            <person name="Farmer A.D."/>
            <person name="Fouteau S."/>
            <person name="Franken C."/>
            <person name="Gibelin C."/>
            <person name="Gish J."/>
            <person name="Goldstein S."/>
            <person name="Gonzalez A.J."/>
            <person name="Green P.J."/>
            <person name="Hallab A."/>
            <person name="Hartog M."/>
            <person name="Hua A."/>
            <person name="Humphray S.J."/>
            <person name="Jeong D.H."/>
            <person name="Jing Y."/>
            <person name="Jocker A."/>
            <person name="Kenton S.M."/>
            <person name="Kim D.J."/>
            <person name="Klee K."/>
            <person name="Lai H."/>
            <person name="Lang C."/>
            <person name="Lin S."/>
            <person name="Macmil S.L."/>
            <person name="Magdelenat G."/>
            <person name="Matthews L."/>
            <person name="McCorrison J."/>
            <person name="Monaghan E.L."/>
            <person name="Mun J.H."/>
            <person name="Najar F.Z."/>
            <person name="Nicholson C."/>
            <person name="Noirot C."/>
            <person name="O'Bleness M."/>
            <person name="Paule C.R."/>
            <person name="Poulain J."/>
            <person name="Prion F."/>
            <person name="Qin B."/>
            <person name="Qu C."/>
            <person name="Retzel E.F."/>
            <person name="Riddle C."/>
            <person name="Sallet E."/>
            <person name="Samain S."/>
            <person name="Samson N."/>
            <person name="Sanders I."/>
            <person name="Saurat O."/>
            <person name="Scarpelli C."/>
            <person name="Schiex T."/>
            <person name="Segurens B."/>
            <person name="Severin A.J."/>
            <person name="Sherrier D.J."/>
            <person name="Shi R."/>
            <person name="Sims S."/>
            <person name="Singer S.R."/>
            <person name="Sinharoy S."/>
            <person name="Sterck L."/>
            <person name="Viollet A."/>
            <person name="Wang B.B."/>
            <person name="Wang K."/>
            <person name="Wang M."/>
            <person name="Wang X."/>
            <person name="Warfsmann J."/>
            <person name="Weissenbach J."/>
            <person name="White D.D."/>
            <person name="White J.D."/>
            <person name="Wiley G.B."/>
            <person name="Wincker P."/>
            <person name="Xing Y."/>
            <person name="Yang L."/>
            <person name="Yao Z."/>
            <person name="Ying F."/>
            <person name="Zhai J."/>
            <person name="Zhou L."/>
            <person name="Zuber A."/>
            <person name="Denarie J."/>
            <person name="Dixon R.A."/>
            <person name="May G.D."/>
            <person name="Schwartz D.C."/>
            <person name="Rogers J."/>
            <person name="Quetier F."/>
            <person name="Town C.D."/>
            <person name="Roe B.A."/>
        </authorList>
    </citation>
    <scope>NUCLEOTIDE SEQUENCE [LARGE SCALE GENOMIC DNA]</scope>
    <source>
        <strain evidence="12">A17</strain>
        <strain evidence="13 14">cv. Jemalong A17</strain>
    </source>
</reference>
<evidence type="ECO:0000256" key="1">
    <source>
        <dbReference type="ARBA" id="ARBA00004479"/>
    </source>
</evidence>
<dbReference type="Gene3D" id="3.80.10.10">
    <property type="entry name" value="Ribonuclease Inhibitor"/>
    <property type="match status" value="1"/>
</dbReference>
<sequence length="236" mass="26732">MENYKKNTSQHGIELQDEDDVISDFIHTLKKDYTYYQDTVTVSNKAIDFSSNHFEGLMKFKAVHVLNFSNNAFSGEIPSTIGNLKQLESLDLSNNSLVGVIPVQLASLLFLSYLNLSFNYLVGKIPTGTQLQSFQATSFEGNNGLYGPPLPEKPNGKRQDELPQEPACERLACSIDWNFLSMELGFVFGLGIIIGPTLFWKRWRVCYWKRVEKLSVGSSEGCILNMQLIEDRHTEF</sequence>
<evidence type="ECO:0000256" key="2">
    <source>
        <dbReference type="ARBA" id="ARBA00022553"/>
    </source>
</evidence>
<evidence type="ECO:0000256" key="10">
    <source>
        <dbReference type="ARBA" id="ARBA00023180"/>
    </source>
</evidence>
<name>G7JR86_MEDTR</name>
<dbReference type="OMA" id="CKNANNG"/>
<dbReference type="PANTHER" id="PTHR48063">
    <property type="entry name" value="LRR RECEPTOR-LIKE KINASE"/>
    <property type="match status" value="1"/>
</dbReference>
<keyword evidence="6" id="KW-0677">Repeat</keyword>
<keyword evidence="9" id="KW-0675">Receptor</keyword>
<evidence type="ECO:0000256" key="3">
    <source>
        <dbReference type="ARBA" id="ARBA00022614"/>
    </source>
</evidence>
<evidence type="ECO:0000256" key="11">
    <source>
        <dbReference type="SAM" id="Phobius"/>
    </source>
</evidence>
<feature type="transmembrane region" description="Helical" evidence="11">
    <location>
        <begin position="95"/>
        <end position="114"/>
    </location>
</feature>
<keyword evidence="4 11" id="KW-0812">Transmembrane</keyword>
<evidence type="ECO:0000256" key="9">
    <source>
        <dbReference type="ARBA" id="ARBA00023170"/>
    </source>
</evidence>
<accession>G7JR86</accession>
<evidence type="ECO:0000256" key="6">
    <source>
        <dbReference type="ARBA" id="ARBA00022737"/>
    </source>
</evidence>
<keyword evidence="10" id="KW-0325">Glycoprotein</keyword>
<dbReference type="STRING" id="3880.G7JR86"/>
<evidence type="ECO:0000256" key="5">
    <source>
        <dbReference type="ARBA" id="ARBA00022729"/>
    </source>
</evidence>
<evidence type="ECO:0000313" key="14">
    <source>
        <dbReference type="Proteomes" id="UP000002051"/>
    </source>
</evidence>
<keyword evidence="14" id="KW-1185">Reference proteome</keyword>
<dbReference type="SUPFAM" id="SSF52058">
    <property type="entry name" value="L domain-like"/>
    <property type="match status" value="1"/>
</dbReference>
<reference evidence="12 14" key="2">
    <citation type="journal article" date="2014" name="BMC Genomics">
        <title>An improved genome release (version Mt4.0) for the model legume Medicago truncatula.</title>
        <authorList>
            <person name="Tang H."/>
            <person name="Krishnakumar V."/>
            <person name="Bidwell S."/>
            <person name="Rosen B."/>
            <person name="Chan A."/>
            <person name="Zhou S."/>
            <person name="Gentzbittel L."/>
            <person name="Childs K.L."/>
            <person name="Yandell M."/>
            <person name="Gundlach H."/>
            <person name="Mayer K.F."/>
            <person name="Schwartz D.C."/>
            <person name="Town C.D."/>
        </authorList>
    </citation>
    <scope>GENOME REANNOTATION</scope>
    <source>
        <strain evidence="13 14">cv. Jemalong A17</strain>
    </source>
</reference>